<protein>
    <submittedName>
        <fullName evidence="2">Uncharacterized protein</fullName>
    </submittedName>
</protein>
<dbReference type="EMBL" id="AGBF01000143">
    <property type="protein sequence ID" value="EGX56454.1"/>
    <property type="molecule type" value="Genomic_DNA"/>
</dbReference>
<name>G2GJ59_9ACTN</name>
<reference evidence="2 3" key="1">
    <citation type="submission" date="2011-08" db="EMBL/GenBank/DDBJ databases">
        <authorList>
            <person name="Lin Y."/>
            <person name="Hao X."/>
            <person name="Johnstone L."/>
            <person name="Miller S.J."/>
            <person name="Wei G."/>
            <person name="Rensing C."/>
        </authorList>
    </citation>
    <scope>NUCLEOTIDE SEQUENCE [LARGE SCALE GENOMIC DNA]</scope>
    <source>
        <strain evidence="2 3">K42</strain>
    </source>
</reference>
<feature type="region of interest" description="Disordered" evidence="1">
    <location>
        <begin position="23"/>
        <end position="55"/>
    </location>
</feature>
<evidence type="ECO:0000256" key="1">
    <source>
        <dbReference type="SAM" id="MobiDB-lite"/>
    </source>
</evidence>
<comment type="caution">
    <text evidence="2">The sequence shown here is derived from an EMBL/GenBank/DDBJ whole genome shotgun (WGS) entry which is preliminary data.</text>
</comment>
<evidence type="ECO:0000313" key="3">
    <source>
        <dbReference type="Proteomes" id="UP000004217"/>
    </source>
</evidence>
<dbReference type="AlphaFoldDB" id="G2GJ59"/>
<organism evidence="2 3">
    <name type="scientific">Streptomyces zinciresistens K42</name>
    <dbReference type="NCBI Taxonomy" id="700597"/>
    <lineage>
        <taxon>Bacteria</taxon>
        <taxon>Bacillati</taxon>
        <taxon>Actinomycetota</taxon>
        <taxon>Actinomycetes</taxon>
        <taxon>Kitasatosporales</taxon>
        <taxon>Streptomycetaceae</taxon>
        <taxon>Streptomyces</taxon>
    </lineage>
</organism>
<gene>
    <name evidence="2" type="ORF">SZN_27746</name>
</gene>
<dbReference type="Proteomes" id="UP000004217">
    <property type="component" value="Unassembled WGS sequence"/>
</dbReference>
<dbReference type="PATRIC" id="fig|700597.3.peg.5450"/>
<evidence type="ECO:0000313" key="2">
    <source>
        <dbReference type="EMBL" id="EGX56454.1"/>
    </source>
</evidence>
<sequence length="55" mass="5567">MTREPRGAPDTPGPRGEVAVFPAGGRVAGARGPGGFRTETAGERAAGRVPTILHT</sequence>
<keyword evidence="3" id="KW-1185">Reference proteome</keyword>
<proteinExistence type="predicted"/>
<accession>G2GJ59</accession>